<proteinExistence type="predicted"/>
<sequence>MLDDFGKACGITGIRLHLIETLFTMNGLVSYAQFTLNGTKVSEYSSFASTSLEINQMSDSEEKELSGWGSFQKQGRFSKENEEYPTPRPPFRLNDSSCPNVCVRNLVAAKQDGRSLSVIELPVERTMLGVSPVQQLREQIRRSDPRQRSKIKHAVLIHQIVDGKVGQT</sequence>
<evidence type="ECO:0000256" key="1">
    <source>
        <dbReference type="SAM" id="MobiDB-lite"/>
    </source>
</evidence>
<reference evidence="3" key="2">
    <citation type="submission" date="2017-02" db="UniProtKB">
        <authorList>
            <consortium name="WormBaseParasite"/>
        </authorList>
    </citation>
    <scope>IDENTIFICATION</scope>
</reference>
<evidence type="ECO:0000313" key="2">
    <source>
        <dbReference type="Proteomes" id="UP000035642"/>
    </source>
</evidence>
<dbReference type="WBParaSite" id="ACAC_0000556501-mRNA-1">
    <property type="protein sequence ID" value="ACAC_0000556501-mRNA-1"/>
    <property type="gene ID" value="ACAC_0000556501"/>
</dbReference>
<dbReference type="AlphaFoldDB" id="A0A0K0D670"/>
<organism evidence="2 3">
    <name type="scientific">Angiostrongylus cantonensis</name>
    <name type="common">Rat lungworm</name>
    <dbReference type="NCBI Taxonomy" id="6313"/>
    <lineage>
        <taxon>Eukaryota</taxon>
        <taxon>Metazoa</taxon>
        <taxon>Ecdysozoa</taxon>
        <taxon>Nematoda</taxon>
        <taxon>Chromadorea</taxon>
        <taxon>Rhabditida</taxon>
        <taxon>Rhabditina</taxon>
        <taxon>Rhabditomorpha</taxon>
        <taxon>Strongyloidea</taxon>
        <taxon>Metastrongylidae</taxon>
        <taxon>Angiostrongylus</taxon>
    </lineage>
</organism>
<accession>A0A0K0D670</accession>
<keyword evidence="2" id="KW-1185">Reference proteome</keyword>
<dbReference type="Proteomes" id="UP000035642">
    <property type="component" value="Unassembled WGS sequence"/>
</dbReference>
<reference evidence="2" key="1">
    <citation type="submission" date="2012-09" db="EMBL/GenBank/DDBJ databases">
        <authorList>
            <person name="Martin A.A."/>
        </authorList>
    </citation>
    <scope>NUCLEOTIDE SEQUENCE</scope>
</reference>
<protein>
    <submittedName>
        <fullName evidence="3">Reverse transcriptase domain-containing protein</fullName>
    </submittedName>
</protein>
<name>A0A0K0D670_ANGCA</name>
<feature type="region of interest" description="Disordered" evidence="1">
    <location>
        <begin position="65"/>
        <end position="92"/>
    </location>
</feature>
<evidence type="ECO:0000313" key="3">
    <source>
        <dbReference type="WBParaSite" id="ACAC_0000556501-mRNA-1"/>
    </source>
</evidence>